<dbReference type="Proteomes" id="UP001595805">
    <property type="component" value="Unassembled WGS sequence"/>
</dbReference>
<dbReference type="EMBL" id="JBHRZS010000007">
    <property type="protein sequence ID" value="MFC3881298.1"/>
    <property type="molecule type" value="Genomic_DNA"/>
</dbReference>
<protein>
    <submittedName>
        <fullName evidence="1">Uncharacterized protein</fullName>
    </submittedName>
</protein>
<sequence length="147" mass="17035">MKTISLILITMISLQSFGQSSSENRNLEFDSLDLQILIRADSILSDETKWNKQDDRKCDDDIANEKYSLFCSLYKASIDITGEYEHRRSSLQLVRFTLEKYENGRVINHRLMDWNNHPDTSFEEIKKVLRESIDEIKTINKAAANGG</sequence>
<reference evidence="2" key="1">
    <citation type="journal article" date="2019" name="Int. J. Syst. Evol. Microbiol.">
        <title>The Global Catalogue of Microorganisms (GCM) 10K type strain sequencing project: providing services to taxonomists for standard genome sequencing and annotation.</title>
        <authorList>
            <consortium name="The Broad Institute Genomics Platform"/>
            <consortium name="The Broad Institute Genome Sequencing Center for Infectious Disease"/>
            <person name="Wu L."/>
            <person name="Ma J."/>
        </authorList>
    </citation>
    <scope>NUCLEOTIDE SEQUENCE [LARGE SCALE GENOMIC DNA]</scope>
    <source>
        <strain evidence="2">CCUG 60523</strain>
    </source>
</reference>
<organism evidence="1 2">
    <name type="scientific">Algoriphagus namhaensis</name>
    <dbReference type="NCBI Taxonomy" id="915353"/>
    <lineage>
        <taxon>Bacteria</taxon>
        <taxon>Pseudomonadati</taxon>
        <taxon>Bacteroidota</taxon>
        <taxon>Cytophagia</taxon>
        <taxon>Cytophagales</taxon>
        <taxon>Cyclobacteriaceae</taxon>
        <taxon>Algoriphagus</taxon>
    </lineage>
</organism>
<dbReference type="InterPro" id="IPR045677">
    <property type="entry name" value="DUF6197"/>
</dbReference>
<evidence type="ECO:0000313" key="1">
    <source>
        <dbReference type="EMBL" id="MFC3881298.1"/>
    </source>
</evidence>
<comment type="caution">
    <text evidence="1">The sequence shown here is derived from an EMBL/GenBank/DDBJ whole genome shotgun (WGS) entry which is preliminary data.</text>
</comment>
<evidence type="ECO:0000313" key="2">
    <source>
        <dbReference type="Proteomes" id="UP001595805"/>
    </source>
</evidence>
<name>A0ABV8ATM5_9BACT</name>
<gene>
    <name evidence="1" type="ORF">ACFOSV_13985</name>
</gene>
<accession>A0ABV8ATM5</accession>
<dbReference type="RefSeq" id="WP_377906637.1">
    <property type="nucleotide sequence ID" value="NZ_JBHRZS010000007.1"/>
</dbReference>
<keyword evidence="2" id="KW-1185">Reference proteome</keyword>
<proteinExistence type="predicted"/>
<dbReference type="Pfam" id="PF19698">
    <property type="entry name" value="DUF6197"/>
    <property type="match status" value="1"/>
</dbReference>